<name>A0ABZ2CDD4_9BACI</name>
<sequence>MDKICPKCNVEFKDDDLVEFDLSHEVTHSYCYDGNPGLILSSGTYKDIAEQFDKITR</sequence>
<dbReference type="RefSeq" id="WP_338449215.1">
    <property type="nucleotide sequence ID" value="NZ_CP137640.1"/>
</dbReference>
<evidence type="ECO:0000313" key="2">
    <source>
        <dbReference type="Proteomes" id="UP001357223"/>
    </source>
</evidence>
<dbReference type="Proteomes" id="UP001357223">
    <property type="component" value="Chromosome"/>
</dbReference>
<keyword evidence="2" id="KW-1185">Reference proteome</keyword>
<organism evidence="1 2">
    <name type="scientific">Niallia oryzisoli</name>
    <dbReference type="NCBI Taxonomy" id="1737571"/>
    <lineage>
        <taxon>Bacteria</taxon>
        <taxon>Bacillati</taxon>
        <taxon>Bacillota</taxon>
        <taxon>Bacilli</taxon>
        <taxon>Bacillales</taxon>
        <taxon>Bacillaceae</taxon>
        <taxon>Niallia</taxon>
    </lineage>
</organism>
<protein>
    <submittedName>
        <fullName evidence="1">Uncharacterized protein</fullName>
    </submittedName>
</protein>
<evidence type="ECO:0000313" key="1">
    <source>
        <dbReference type="EMBL" id="WVX80286.1"/>
    </source>
</evidence>
<accession>A0ABZ2CDD4</accession>
<dbReference type="EMBL" id="CP137640">
    <property type="protein sequence ID" value="WVX80286.1"/>
    <property type="molecule type" value="Genomic_DNA"/>
</dbReference>
<proteinExistence type="predicted"/>
<gene>
    <name evidence="1" type="ORF">R4Z09_23975</name>
</gene>
<reference evidence="1 2" key="1">
    <citation type="submission" date="2023-10" db="EMBL/GenBank/DDBJ databases">
        <title>Niallia locisalis sp.nov. isolated from a salt pond sample.</title>
        <authorList>
            <person name="Li X.-J."/>
            <person name="Dong L."/>
        </authorList>
    </citation>
    <scope>NUCLEOTIDE SEQUENCE [LARGE SCALE GENOMIC DNA]</scope>
    <source>
        <strain evidence="1 2">DSM 29761</strain>
    </source>
</reference>